<feature type="region of interest" description="Disordered" evidence="1">
    <location>
        <begin position="311"/>
        <end position="363"/>
    </location>
</feature>
<evidence type="ECO:0000313" key="2">
    <source>
        <dbReference type="EMBL" id="CAE4606337.1"/>
    </source>
</evidence>
<proteinExistence type="predicted"/>
<name>A0A7S4VW22_9DINO</name>
<dbReference type="EMBL" id="HBNR01045373">
    <property type="protein sequence ID" value="CAE4606337.1"/>
    <property type="molecule type" value="Transcribed_RNA"/>
</dbReference>
<feature type="region of interest" description="Disordered" evidence="1">
    <location>
        <begin position="232"/>
        <end position="251"/>
    </location>
</feature>
<feature type="region of interest" description="Disordered" evidence="1">
    <location>
        <begin position="541"/>
        <end position="609"/>
    </location>
</feature>
<feature type="region of interest" description="Disordered" evidence="1">
    <location>
        <begin position="457"/>
        <end position="488"/>
    </location>
</feature>
<sequence>MRPVDGHGLRRSWSALFPAGRQRSICEEGPQMAIATTADLPRNAPREPSCDTSMSPGRAFRVQCAAPPVVPVLDRSTHALPRVLSLSPPRGAVPQPAPSAACESWSEMPSAPRMHLTSVACCSGASASSRGCSPCASLRASPSALPCSTSPATAARLTPAQHVKMPYESVATAGPVVRRVSPSPREHGQPLPPLLAVHTKGSFSPTRGVEAPTVVCQPGVTQRCLHRAVPPVVSHSVSPPPQRSSRHTAAVTAGALASPAGAVRVVEGLQRAVVPAGPPATSSGPSTGHRQESPPRSADVVAALTVAPAAAGAAPARPSCGLLSPQPDARHLHRQRQQQPRQPPQRPHAAAAPASQQQPAPRAITEAVCKYEQGSAVLEKEPSSLDGSLQRVRGIETVKEEMAFDAARAAASRPAQTIEVAGKLGALEATVMQARAHLAHLGVALMAEQPHAVKGCPGEDRPPQADSLCSSASVPDLSGRGCRGPDSAAMSRTTVDTCILEGSLRKELSANLQEVRERIQAVSNECMQELFRAQIMLGGSSANSTNPSEPCGTSRQSGLGQDRSSSAPPPPPCSDMSQAMSRSMLLRTGPPQIAPPNDPAAANHQSAGLAWVRFPG</sequence>
<feature type="region of interest" description="Disordered" evidence="1">
    <location>
        <begin position="274"/>
        <end position="298"/>
    </location>
</feature>
<organism evidence="2">
    <name type="scientific">Alexandrium monilatum</name>
    <dbReference type="NCBI Taxonomy" id="311494"/>
    <lineage>
        <taxon>Eukaryota</taxon>
        <taxon>Sar</taxon>
        <taxon>Alveolata</taxon>
        <taxon>Dinophyceae</taxon>
        <taxon>Gonyaulacales</taxon>
        <taxon>Pyrocystaceae</taxon>
        <taxon>Alexandrium</taxon>
    </lineage>
</organism>
<feature type="compositionally biased region" description="Polar residues" evidence="1">
    <location>
        <begin position="541"/>
        <end position="563"/>
    </location>
</feature>
<feature type="compositionally biased region" description="Low complexity" evidence="1">
    <location>
        <begin position="347"/>
        <end position="363"/>
    </location>
</feature>
<feature type="compositionally biased region" description="Low complexity" evidence="1">
    <location>
        <begin position="279"/>
        <end position="288"/>
    </location>
</feature>
<accession>A0A7S4VW22</accession>
<reference evidence="2" key="1">
    <citation type="submission" date="2021-01" db="EMBL/GenBank/DDBJ databases">
        <authorList>
            <person name="Corre E."/>
            <person name="Pelletier E."/>
            <person name="Niang G."/>
            <person name="Scheremetjew M."/>
            <person name="Finn R."/>
            <person name="Kale V."/>
            <person name="Holt S."/>
            <person name="Cochrane G."/>
            <person name="Meng A."/>
            <person name="Brown T."/>
            <person name="Cohen L."/>
        </authorList>
    </citation>
    <scope>NUCLEOTIDE SEQUENCE</scope>
    <source>
        <strain evidence="2">CCMP3105</strain>
    </source>
</reference>
<protein>
    <submittedName>
        <fullName evidence="2">Uncharacterized protein</fullName>
    </submittedName>
</protein>
<gene>
    <name evidence="2" type="ORF">AMON00008_LOCUS31551</name>
</gene>
<evidence type="ECO:0000256" key="1">
    <source>
        <dbReference type="SAM" id="MobiDB-lite"/>
    </source>
</evidence>
<dbReference type="AlphaFoldDB" id="A0A7S4VW22"/>